<evidence type="ECO:0000256" key="2">
    <source>
        <dbReference type="ARBA" id="ARBA00011881"/>
    </source>
</evidence>
<feature type="site" description="Activates thiol group during catalysis" evidence="6">
    <location>
        <position position="185"/>
    </location>
</feature>
<dbReference type="AlphaFoldDB" id="A0A1C3RL36"/>
<evidence type="ECO:0000256" key="1">
    <source>
        <dbReference type="ARBA" id="ARBA00007406"/>
    </source>
</evidence>
<proteinExistence type="inferred from homology"/>
<comment type="similarity">
    <text evidence="1 7">Belongs to the glyceraldehyde-3-phosphate dehydrogenase family.</text>
</comment>
<dbReference type="STRING" id="1867952.MTBPR1_80017"/>
<organism evidence="9 10">
    <name type="scientific">Candidatus Terasakiella magnetica</name>
    <dbReference type="NCBI Taxonomy" id="1867952"/>
    <lineage>
        <taxon>Bacteria</taxon>
        <taxon>Pseudomonadati</taxon>
        <taxon>Pseudomonadota</taxon>
        <taxon>Alphaproteobacteria</taxon>
        <taxon>Rhodospirillales</taxon>
        <taxon>Terasakiellaceae</taxon>
        <taxon>Terasakiella</taxon>
    </lineage>
</organism>
<dbReference type="InterPro" id="IPR036291">
    <property type="entry name" value="NAD(P)-bd_dom_sf"/>
</dbReference>
<keyword evidence="10" id="KW-1185">Reference proteome</keyword>
<keyword evidence="3 9" id="KW-0560">Oxidoreductase</keyword>
<dbReference type="EMBL" id="FLYE01000047">
    <property type="protein sequence ID" value="SCA57963.1"/>
    <property type="molecule type" value="Genomic_DNA"/>
</dbReference>
<dbReference type="GO" id="GO:0051287">
    <property type="term" value="F:NAD binding"/>
    <property type="evidence" value="ECO:0007669"/>
    <property type="project" value="InterPro"/>
</dbReference>
<comment type="subunit">
    <text evidence="2">Homotetramer.</text>
</comment>
<dbReference type="InterPro" id="IPR020829">
    <property type="entry name" value="GlycerAld_3-P_DH_cat"/>
</dbReference>
<dbReference type="FunFam" id="3.30.360.10:FF:000002">
    <property type="entry name" value="Glyceraldehyde-3-phosphate dehydrogenase"/>
    <property type="match status" value="1"/>
</dbReference>
<evidence type="ECO:0000256" key="5">
    <source>
        <dbReference type="PIRSR" id="PIRSR000149-3"/>
    </source>
</evidence>
<evidence type="ECO:0000256" key="6">
    <source>
        <dbReference type="PIRSR" id="PIRSR000149-4"/>
    </source>
</evidence>
<dbReference type="InterPro" id="IPR020828">
    <property type="entry name" value="GlycerAld_3-P_DH_NAD(P)-bd"/>
</dbReference>
<dbReference type="PIRSF" id="PIRSF000149">
    <property type="entry name" value="GAP_DH"/>
    <property type="match status" value="1"/>
</dbReference>
<dbReference type="CDD" id="cd23937">
    <property type="entry name" value="GAPDH_C_E4PDH"/>
    <property type="match status" value="1"/>
</dbReference>
<feature type="binding site" evidence="5">
    <location>
        <begin position="15"/>
        <end position="16"/>
    </location>
    <ligand>
        <name>NAD(+)</name>
        <dbReference type="ChEBI" id="CHEBI:57540"/>
    </ligand>
</feature>
<dbReference type="GO" id="GO:0048001">
    <property type="term" value="F:erythrose-4-phosphate dehydrogenase activity"/>
    <property type="evidence" value="ECO:0007669"/>
    <property type="project" value="UniProtKB-EC"/>
</dbReference>
<dbReference type="InterPro" id="IPR020831">
    <property type="entry name" value="GlycerAld/Erythrose_P_DH"/>
</dbReference>
<dbReference type="FunFam" id="3.40.50.720:FF:000001">
    <property type="entry name" value="Glyceraldehyde-3-phosphate dehydrogenase"/>
    <property type="match status" value="1"/>
</dbReference>
<gene>
    <name evidence="9" type="primary">epd</name>
    <name evidence="9" type="ORF">MTBPR1_80017</name>
</gene>
<name>A0A1C3RL36_9PROT</name>
<dbReference type="SUPFAM" id="SSF55347">
    <property type="entry name" value="Glyceraldehyde-3-phosphate dehydrogenase-like, C-terminal domain"/>
    <property type="match status" value="1"/>
</dbReference>
<accession>A0A1C3RL36</accession>
<protein>
    <submittedName>
        <fullName evidence="9">D-erythrose-4-phosphate dehydrogenase</fullName>
        <ecNumber evidence="9">1.2.1.72</ecNumber>
    </submittedName>
</protein>
<evidence type="ECO:0000313" key="9">
    <source>
        <dbReference type="EMBL" id="SCA57963.1"/>
    </source>
</evidence>
<dbReference type="SUPFAM" id="SSF51735">
    <property type="entry name" value="NAD(P)-binding Rossmann-fold domains"/>
    <property type="match status" value="1"/>
</dbReference>
<sequence length="340" mass="37754">MKPYVKKVAINGYGRIGQSILRALYEDKNRHGLQVVAINSLTDIDTLAYMTRYDTTHGRFPVSVEVDGEDLIVDGDKIRISAAPTPQELNWQALDIDLLFECSGSFKSRESATQYLSAGPKKLLFSQPASREMDATVVYGINQQDLKAEMTIASAASCTTNCVTPILHILEEAWGIENGVMTTIHSSMNDQPMVDSSNNQNLRLSRSGLQSIIPVETSLAQGIERIMPHMKGKFDCLHVRVPTMNVSALDLSLNLKQTVSVEEINATIKQASQSGFKGILGYTEEPHASIDFNHDTHSCIFDATQTKVNSGRTLKLFCWFDNEWGFCNRMIDTGKAWLKV</sequence>
<evidence type="ECO:0000259" key="8">
    <source>
        <dbReference type="SMART" id="SM00846"/>
    </source>
</evidence>
<evidence type="ECO:0000256" key="7">
    <source>
        <dbReference type="RuleBase" id="RU000397"/>
    </source>
</evidence>
<dbReference type="CDD" id="cd17892">
    <property type="entry name" value="GAPDH_N_E4PDH"/>
    <property type="match status" value="1"/>
</dbReference>
<dbReference type="EC" id="1.2.1.72" evidence="9"/>
<reference evidence="9 10" key="1">
    <citation type="submission" date="2016-07" db="EMBL/GenBank/DDBJ databases">
        <authorList>
            <person name="Lefevre C.T."/>
        </authorList>
    </citation>
    <scope>NUCLEOTIDE SEQUENCE [LARGE SCALE GENOMIC DNA]</scope>
    <source>
        <strain evidence="9">PR1</strain>
    </source>
</reference>
<keyword evidence="5" id="KW-0520">NAD</keyword>
<feature type="active site" description="Nucleophile" evidence="4">
    <location>
        <position position="158"/>
    </location>
</feature>
<dbReference type="PRINTS" id="PR00078">
    <property type="entry name" value="G3PDHDRGNASE"/>
</dbReference>
<evidence type="ECO:0000256" key="3">
    <source>
        <dbReference type="ARBA" id="ARBA00023002"/>
    </source>
</evidence>
<dbReference type="SMART" id="SM00846">
    <property type="entry name" value="Gp_dh_N"/>
    <property type="match status" value="1"/>
</dbReference>
<feature type="binding site" evidence="5">
    <location>
        <position position="322"/>
    </location>
    <ligand>
        <name>NAD(+)</name>
        <dbReference type="ChEBI" id="CHEBI:57540"/>
    </ligand>
</feature>
<dbReference type="Pfam" id="PF00044">
    <property type="entry name" value="Gp_dh_N"/>
    <property type="match status" value="1"/>
</dbReference>
<feature type="domain" description="Glyceraldehyde 3-phosphate dehydrogenase NAD(P) binding" evidence="8">
    <location>
        <begin position="6"/>
        <end position="158"/>
    </location>
</feature>
<dbReference type="PANTHER" id="PTHR43148">
    <property type="entry name" value="GLYCERALDEHYDE-3-PHOSPHATE DEHYDROGENASE 2"/>
    <property type="match status" value="1"/>
</dbReference>
<dbReference type="Gene3D" id="3.40.50.720">
    <property type="entry name" value="NAD(P)-binding Rossmann-like Domain"/>
    <property type="match status" value="1"/>
</dbReference>
<dbReference type="Pfam" id="PF02800">
    <property type="entry name" value="Gp_dh_C"/>
    <property type="match status" value="1"/>
</dbReference>
<keyword evidence="5" id="KW-0547">Nucleotide-binding</keyword>
<feature type="binding site" evidence="5">
    <location>
        <position position="126"/>
    </location>
    <ligand>
        <name>NAD(+)</name>
        <dbReference type="ChEBI" id="CHEBI:57540"/>
    </ligand>
</feature>
<dbReference type="Proteomes" id="UP000231658">
    <property type="component" value="Unassembled WGS sequence"/>
</dbReference>
<evidence type="ECO:0000313" key="10">
    <source>
        <dbReference type="Proteomes" id="UP000231658"/>
    </source>
</evidence>
<dbReference type="Gene3D" id="3.30.360.10">
    <property type="entry name" value="Dihydrodipicolinate Reductase, domain 2"/>
    <property type="match status" value="1"/>
</dbReference>
<evidence type="ECO:0000256" key="4">
    <source>
        <dbReference type="PIRSR" id="PIRSR000149-1"/>
    </source>
</evidence>